<dbReference type="PANTHER" id="PTHR42886">
    <property type="entry name" value="RE40534P-RELATED"/>
    <property type="match status" value="1"/>
</dbReference>
<reference evidence="2 3" key="1">
    <citation type="submission" date="2019-08" db="EMBL/GenBank/DDBJ databases">
        <title>Aureimonas fodiniaquatilis sp. nov., isolated from a coal mine wastewater.</title>
        <authorList>
            <person name="Kim W."/>
        </authorList>
    </citation>
    <scope>NUCLEOTIDE SEQUENCE [LARGE SCALE GENOMIC DNA]</scope>
    <source>
        <strain evidence="2 3">CAU 1482</strain>
    </source>
</reference>
<protein>
    <submittedName>
        <fullName evidence="2">Lysophospholipase</fullName>
    </submittedName>
</protein>
<sequence length="337" mass="36167">MTRFGLVKRRTSHALVILSLVILLLVGLRGFGPTEPVPVAVSYDPAQIGQDVSSYLADNEAKLTDIRADAAKEIVWAYPQSKAKTPLAIVYVHGFSASKAELRPVPDEVAQRLNANLFLTRLAGHGRNEVAMAEPDVEAWLNDLAEAVAIGRRIGERVIIIGTSNGGSLTTYGASIPGLLDDVAGLVLISPNYGVQDWRSFLLTMPFARDLVPTLYGKTYGTAPDSQAAEEAAETYGWTRSFPTVALLPMAAIAQAAAAVDVNSLTVPALFIYSPQDKVVDPQKIADLASQWGGPHQVVEVQNSTDPSQHLLAGDLRSPETTEAVVETIVMWVQSLN</sequence>
<dbReference type="InterPro" id="IPR022742">
    <property type="entry name" value="Hydrolase_4"/>
</dbReference>
<name>A0A5B0E0H2_9HYPH</name>
<accession>A0A5B0E0H2</accession>
<feature type="domain" description="Serine aminopeptidase S33" evidence="1">
    <location>
        <begin position="88"/>
        <end position="296"/>
    </location>
</feature>
<organism evidence="2 3">
    <name type="scientific">Aureimonas fodinaquatilis</name>
    <dbReference type="NCBI Taxonomy" id="2565783"/>
    <lineage>
        <taxon>Bacteria</taxon>
        <taxon>Pseudomonadati</taxon>
        <taxon>Pseudomonadota</taxon>
        <taxon>Alphaproteobacteria</taxon>
        <taxon>Hyphomicrobiales</taxon>
        <taxon>Aurantimonadaceae</taxon>
        <taxon>Aureimonas</taxon>
    </lineage>
</organism>
<dbReference type="InterPro" id="IPR029058">
    <property type="entry name" value="AB_hydrolase_fold"/>
</dbReference>
<keyword evidence="3" id="KW-1185">Reference proteome</keyword>
<dbReference type="EMBL" id="VTWH01000002">
    <property type="protein sequence ID" value="KAA0971240.1"/>
    <property type="molecule type" value="Genomic_DNA"/>
</dbReference>
<dbReference type="SUPFAM" id="SSF53474">
    <property type="entry name" value="alpha/beta-Hydrolases"/>
    <property type="match status" value="1"/>
</dbReference>
<dbReference type="PANTHER" id="PTHR42886:SF29">
    <property type="entry name" value="PUMMELIG, ISOFORM A"/>
    <property type="match status" value="1"/>
</dbReference>
<dbReference type="OrthoDB" id="5416147at2"/>
<comment type="caution">
    <text evidence="2">The sequence shown here is derived from an EMBL/GenBank/DDBJ whole genome shotgun (WGS) entry which is preliminary data.</text>
</comment>
<dbReference type="AlphaFoldDB" id="A0A5B0E0H2"/>
<evidence type="ECO:0000313" key="3">
    <source>
        <dbReference type="Proteomes" id="UP000324738"/>
    </source>
</evidence>
<evidence type="ECO:0000313" key="2">
    <source>
        <dbReference type="EMBL" id="KAA0971240.1"/>
    </source>
</evidence>
<gene>
    <name evidence="2" type="ORF">FPY71_08660</name>
</gene>
<evidence type="ECO:0000259" key="1">
    <source>
        <dbReference type="Pfam" id="PF12146"/>
    </source>
</evidence>
<proteinExistence type="predicted"/>
<dbReference type="Gene3D" id="3.40.50.1820">
    <property type="entry name" value="alpha/beta hydrolase"/>
    <property type="match status" value="1"/>
</dbReference>
<dbReference type="Proteomes" id="UP000324738">
    <property type="component" value="Unassembled WGS sequence"/>
</dbReference>
<dbReference type="Pfam" id="PF12146">
    <property type="entry name" value="Hydrolase_4"/>
    <property type="match status" value="1"/>
</dbReference>